<feature type="domain" description="RNase H type-1" evidence="1">
    <location>
        <begin position="443"/>
        <end position="503"/>
    </location>
</feature>
<keyword evidence="3" id="KW-1185">Reference proteome</keyword>
<dbReference type="PANTHER" id="PTHR33116:SF78">
    <property type="entry name" value="OS12G0587133 PROTEIN"/>
    <property type="match status" value="1"/>
</dbReference>
<reference evidence="2" key="1">
    <citation type="submission" date="2020-01" db="EMBL/GenBank/DDBJ databases">
        <authorList>
            <person name="Mishra B."/>
        </authorList>
    </citation>
    <scope>NUCLEOTIDE SEQUENCE [LARGE SCALE GENOMIC DNA]</scope>
</reference>
<dbReference type="InterPro" id="IPR044730">
    <property type="entry name" value="RNase_H-like_dom_plant"/>
</dbReference>
<organism evidence="2 3">
    <name type="scientific">Microthlaspi erraticum</name>
    <dbReference type="NCBI Taxonomy" id="1685480"/>
    <lineage>
        <taxon>Eukaryota</taxon>
        <taxon>Viridiplantae</taxon>
        <taxon>Streptophyta</taxon>
        <taxon>Embryophyta</taxon>
        <taxon>Tracheophyta</taxon>
        <taxon>Spermatophyta</taxon>
        <taxon>Magnoliopsida</taxon>
        <taxon>eudicotyledons</taxon>
        <taxon>Gunneridae</taxon>
        <taxon>Pentapetalae</taxon>
        <taxon>rosids</taxon>
        <taxon>malvids</taxon>
        <taxon>Brassicales</taxon>
        <taxon>Brassicaceae</taxon>
        <taxon>Coluteocarpeae</taxon>
        <taxon>Microthlaspi</taxon>
    </lineage>
</organism>
<dbReference type="Proteomes" id="UP000467841">
    <property type="component" value="Unassembled WGS sequence"/>
</dbReference>
<evidence type="ECO:0000313" key="2">
    <source>
        <dbReference type="EMBL" id="CAA7037229.1"/>
    </source>
</evidence>
<accession>A0A6D2JK26</accession>
<evidence type="ECO:0000313" key="3">
    <source>
        <dbReference type="Proteomes" id="UP000467841"/>
    </source>
</evidence>
<proteinExistence type="predicted"/>
<gene>
    <name evidence="2" type="ORF">MERR_LOCUS24464</name>
</gene>
<dbReference type="OrthoDB" id="1420211at2759"/>
<dbReference type="InterPro" id="IPR036397">
    <property type="entry name" value="RNaseH_sf"/>
</dbReference>
<dbReference type="InterPro" id="IPR026960">
    <property type="entry name" value="RVT-Znf"/>
</dbReference>
<protein>
    <recommendedName>
        <fullName evidence="1">RNase H type-1 domain-containing protein</fullName>
    </recommendedName>
</protein>
<dbReference type="PROSITE" id="PS50879">
    <property type="entry name" value="RNASE_H_1"/>
    <property type="match status" value="1"/>
</dbReference>
<dbReference type="GO" id="GO:0004523">
    <property type="term" value="F:RNA-DNA hybrid ribonuclease activity"/>
    <property type="evidence" value="ECO:0007669"/>
    <property type="project" value="InterPro"/>
</dbReference>
<dbReference type="PANTHER" id="PTHR33116">
    <property type="entry name" value="REVERSE TRANSCRIPTASE ZINC-BINDING DOMAIN-CONTAINING PROTEIN-RELATED-RELATED"/>
    <property type="match status" value="1"/>
</dbReference>
<dbReference type="InterPro" id="IPR002156">
    <property type="entry name" value="RNaseH_domain"/>
</dbReference>
<dbReference type="CDD" id="cd06222">
    <property type="entry name" value="RNase_H_like"/>
    <property type="match status" value="1"/>
</dbReference>
<dbReference type="Gene3D" id="3.30.420.10">
    <property type="entry name" value="Ribonuclease H-like superfamily/Ribonuclease H"/>
    <property type="match status" value="1"/>
</dbReference>
<dbReference type="AlphaFoldDB" id="A0A6D2JK26"/>
<name>A0A6D2JK26_9BRAS</name>
<dbReference type="GO" id="GO:0003676">
    <property type="term" value="F:nucleic acid binding"/>
    <property type="evidence" value="ECO:0007669"/>
    <property type="project" value="InterPro"/>
</dbReference>
<dbReference type="SUPFAM" id="SSF53098">
    <property type="entry name" value="Ribonuclease H-like"/>
    <property type="match status" value="1"/>
</dbReference>
<dbReference type="Pfam" id="PF13456">
    <property type="entry name" value="RVT_3"/>
    <property type="match status" value="1"/>
</dbReference>
<evidence type="ECO:0000259" key="1">
    <source>
        <dbReference type="PROSITE" id="PS50879"/>
    </source>
</evidence>
<dbReference type="Pfam" id="PF13966">
    <property type="entry name" value="zf-RVT"/>
    <property type="match status" value="1"/>
</dbReference>
<dbReference type="EMBL" id="CACVBM020001173">
    <property type="protein sequence ID" value="CAA7037229.1"/>
    <property type="molecule type" value="Genomic_DNA"/>
</dbReference>
<sequence>MGRLISEESGIGATRDLGKYLGMPVLQRRINKDTFGEVLEKVTSRLAGWKSQMLSLAGRITLRRSMLSSIPVHTMSTIVLPHSTVARLERNARSFLWGDTVEHRKQHLVAWEKVCTPKSKGGLGIRRIQEMNTALLAKLGWRLIHDETSLWARVLRSKYKVVDVRDEAWFTRKGNFSSTWRSILKGMREVVIPGISWVIGDGTSVRFWKDRWLSQTPMIEEVITTPTAELMLDEFTGARDRPSWGQNENGEFTVKSAYSILTRDMRPKPNMQTLFTGIWRAVVPERTRVFLWLVANHSIMTNLERRRRHITDTSLYQVCKGGEESTMHILRDCPAMAGIWTRIVPVSKQREFFTAPILNWLHDNIGNNTDMGGHTWSTLFAISTWWGWKWRCWNVFGNSGKCKDRVKFLKNLATEVFSAHVKLRQQTSTCVREERHIAWTKPENGWWKMNTDGASRGNPGLAAAGGILRDDRGAWVCGFGLNIGVCSAPLAELWGVYYGLYTA</sequence>
<dbReference type="InterPro" id="IPR012337">
    <property type="entry name" value="RNaseH-like_sf"/>
</dbReference>
<comment type="caution">
    <text evidence="2">The sequence shown here is derived from an EMBL/GenBank/DDBJ whole genome shotgun (WGS) entry which is preliminary data.</text>
</comment>